<dbReference type="InterPro" id="IPR002053">
    <property type="entry name" value="Glyco_hydro_25"/>
</dbReference>
<dbReference type="PANTHER" id="PTHR34135">
    <property type="entry name" value="LYSOZYME"/>
    <property type="match status" value="1"/>
</dbReference>
<proteinExistence type="inferred from homology"/>
<protein>
    <submittedName>
        <fullName evidence="2">Glyco_hydro_25</fullName>
    </submittedName>
</protein>
<dbReference type="AlphaFoldDB" id="A0A060CBW5"/>
<dbReference type="GO" id="GO:0009253">
    <property type="term" value="P:peptidoglycan catabolic process"/>
    <property type="evidence" value="ECO:0007669"/>
    <property type="project" value="InterPro"/>
</dbReference>
<dbReference type="InterPro" id="IPR017853">
    <property type="entry name" value="GH"/>
</dbReference>
<dbReference type="PROSITE" id="PS51904">
    <property type="entry name" value="GLYCOSYL_HYDROL_F25_2"/>
    <property type="match status" value="1"/>
</dbReference>
<accession>A0A060CBW5</accession>
<dbReference type="SUPFAM" id="SSF51445">
    <property type="entry name" value="(Trans)glycosidases"/>
    <property type="match status" value="1"/>
</dbReference>
<feature type="non-terminal residue" evidence="2">
    <location>
        <position position="109"/>
    </location>
</feature>
<name>A0A060CBW5_9STRE</name>
<dbReference type="EMBL" id="KF123214">
    <property type="protein sequence ID" value="AIA90515.1"/>
    <property type="molecule type" value="Genomic_DNA"/>
</dbReference>
<dbReference type="Pfam" id="PF01183">
    <property type="entry name" value="Glyco_hydro_25"/>
    <property type="match status" value="1"/>
</dbReference>
<dbReference type="GO" id="GO:0003796">
    <property type="term" value="F:lysozyme activity"/>
    <property type="evidence" value="ECO:0007669"/>
    <property type="project" value="InterPro"/>
</dbReference>
<feature type="non-terminal residue" evidence="2">
    <location>
        <position position="1"/>
    </location>
</feature>
<evidence type="ECO:0000313" key="2">
    <source>
        <dbReference type="EMBL" id="AIA90515.1"/>
    </source>
</evidence>
<comment type="similarity">
    <text evidence="1">Belongs to the glycosyl hydrolase 25 family.</text>
</comment>
<evidence type="ECO:0000256" key="1">
    <source>
        <dbReference type="ARBA" id="ARBA00010646"/>
    </source>
</evidence>
<dbReference type="GO" id="GO:0016052">
    <property type="term" value="P:carbohydrate catabolic process"/>
    <property type="evidence" value="ECO:0007669"/>
    <property type="project" value="TreeGrafter"/>
</dbReference>
<organism evidence="2">
    <name type="scientific">uncultured Streptococcus sp</name>
    <dbReference type="NCBI Taxonomy" id="83427"/>
    <lineage>
        <taxon>Bacteria</taxon>
        <taxon>Bacillati</taxon>
        <taxon>Bacillota</taxon>
        <taxon>Bacilli</taxon>
        <taxon>Lactobacillales</taxon>
        <taxon>Streptococcaceae</taxon>
        <taxon>Streptococcus</taxon>
        <taxon>environmental samples</taxon>
    </lineage>
</organism>
<dbReference type="Gene3D" id="3.20.20.80">
    <property type="entry name" value="Glycosidases"/>
    <property type="match status" value="1"/>
</dbReference>
<reference evidence="2" key="1">
    <citation type="journal article" date="2013" name="Environ. Microbiol.">
        <title>Seasonally variable intestinal metagenomes of the red palm weevil (Rhynchophorus ferrugineus).</title>
        <authorList>
            <person name="Jia S."/>
            <person name="Zhang X."/>
            <person name="Zhang G."/>
            <person name="Yin A."/>
            <person name="Zhang S."/>
            <person name="Li F."/>
            <person name="Wang L."/>
            <person name="Zhao D."/>
            <person name="Yun Q."/>
            <person name="Tala"/>
            <person name="Wang J."/>
            <person name="Sun G."/>
            <person name="Baabdullah M."/>
            <person name="Yu X."/>
            <person name="Hu S."/>
            <person name="Al-Mssallem I.S."/>
            <person name="Yu J."/>
        </authorList>
    </citation>
    <scope>NUCLEOTIDE SEQUENCE</scope>
</reference>
<dbReference type="PANTHER" id="PTHR34135:SF2">
    <property type="entry name" value="LYSOZYME"/>
    <property type="match status" value="1"/>
</dbReference>
<dbReference type="GO" id="GO:0016998">
    <property type="term" value="P:cell wall macromolecule catabolic process"/>
    <property type="evidence" value="ECO:0007669"/>
    <property type="project" value="InterPro"/>
</dbReference>
<sequence length="109" mass="11412">DQAANWYTNLTNLGVKGAMIKLTEGSASGTDYVNPLFASQKANAIAAGMKYVGAYHFFRAASVDDAAAEGEFFLAQLQANNIDTSTIVACDVELSSLDPTADGATLTKL</sequence>